<feature type="compositionally biased region" description="Polar residues" evidence="1">
    <location>
        <begin position="1"/>
        <end position="10"/>
    </location>
</feature>
<dbReference type="EMBL" id="JBEDNZ010000003">
    <property type="protein sequence ID" value="KAL0849729.1"/>
    <property type="molecule type" value="Genomic_DNA"/>
</dbReference>
<dbReference type="PANTHER" id="PTHR47331:SF5">
    <property type="entry name" value="RIBONUCLEASE H"/>
    <property type="match status" value="1"/>
</dbReference>
<name>A0ABD0TK91_LOXSC</name>
<evidence type="ECO:0000313" key="3">
    <source>
        <dbReference type="Proteomes" id="UP001549921"/>
    </source>
</evidence>
<feature type="region of interest" description="Disordered" evidence="1">
    <location>
        <begin position="1"/>
        <end position="98"/>
    </location>
</feature>
<dbReference type="PANTHER" id="PTHR47331">
    <property type="entry name" value="PHD-TYPE DOMAIN-CONTAINING PROTEIN"/>
    <property type="match status" value="1"/>
</dbReference>
<organism evidence="2 3">
    <name type="scientific">Loxostege sticticalis</name>
    <name type="common">Beet webworm moth</name>
    <dbReference type="NCBI Taxonomy" id="481309"/>
    <lineage>
        <taxon>Eukaryota</taxon>
        <taxon>Metazoa</taxon>
        <taxon>Ecdysozoa</taxon>
        <taxon>Arthropoda</taxon>
        <taxon>Hexapoda</taxon>
        <taxon>Insecta</taxon>
        <taxon>Pterygota</taxon>
        <taxon>Neoptera</taxon>
        <taxon>Endopterygota</taxon>
        <taxon>Lepidoptera</taxon>
        <taxon>Glossata</taxon>
        <taxon>Ditrysia</taxon>
        <taxon>Pyraloidea</taxon>
        <taxon>Crambidae</taxon>
        <taxon>Pyraustinae</taxon>
        <taxon>Loxostege</taxon>
    </lineage>
</organism>
<sequence>MVVTRSQSGMDQERPRDRPRERSRPRREPPRSPSDDEENHDAVMEESRTNRPRMMPARHEQGMDMVVPRGTTASGTDLPPGRTQRRGPRSTRSTASAAARLRYEAEEHLAAIRREEVSELEIKADLVRKKLASDLAELEDDSGPEDNVSTQNMDRVHEWLDGATPDADAVRGERLEDAAPVHPAATPANRRARFGWVPDAQTARAKKRRRSPTPISRGTEQLAETLSRILSSRPPPRQVTDLPIFSGSPMEWLQFSMTMEETTKLYKFSPLENLARLRNALRGEARDTVAALLSSATHPDEIMKTLQQCYGRPEILVDMAYEDLRKLPKMGVTAHELNTFAVKVQNIVAALRNVDITYLYNPLLVREILDKLSPHMKTKWYDYAEENSEKTAEIVKLSRFLMQQADRAQRHSHSGVRKDIPTRVITVNRTEKKKVFNVTETSKPELCAVCEGEHRLPNCAKYKDLTVSERWDIVKKAGLCFRCVSSRHRRMNCRQKACGVKGCRHPHHATLHSETKGTNEHADVEQATVTTTTTASDVKLKICPIIISGSKGTRRTFALFDEGATISLIDEELATEIGANGPIKCLRIKGIEDEARSMKSKVVHVKIKTDGGDYNEHNPVITLRTMAGLNLSTQSVPKEALQLEHLQGLDVASLAYHNAKPRVLIGTDNWPLIPAASRTTLGWVIHGRIPRGRRITEEILHITEDERIEDLIEHHFSIDSLGVSLNTQYTKEEDQRALKIFEETAVRTNGRFEVGLPWKTDNPRLPPSHNAALKRLKTLEASLEHPEALRPIMESHYMDDFVESFNDLEQAKEIITQVDEVHQKAGFHLRGWNSNDPELLAMTPSDRRAKQGTTPLGATEKTLGLFCTGYATAADATRPS</sequence>
<feature type="region of interest" description="Disordered" evidence="1">
    <location>
        <begin position="201"/>
        <end position="221"/>
    </location>
</feature>
<proteinExistence type="predicted"/>
<dbReference type="Proteomes" id="UP001549921">
    <property type="component" value="Unassembled WGS sequence"/>
</dbReference>
<protein>
    <recommendedName>
        <fullName evidence="4">Peptidase A2 domain-containing protein</fullName>
    </recommendedName>
</protein>
<evidence type="ECO:0008006" key="4">
    <source>
        <dbReference type="Google" id="ProtNLM"/>
    </source>
</evidence>
<dbReference type="Pfam" id="PF03564">
    <property type="entry name" value="DUF1759"/>
    <property type="match status" value="1"/>
</dbReference>
<comment type="caution">
    <text evidence="2">The sequence shown here is derived from an EMBL/GenBank/DDBJ whole genome shotgun (WGS) entry which is preliminary data.</text>
</comment>
<evidence type="ECO:0000256" key="1">
    <source>
        <dbReference type="SAM" id="MobiDB-lite"/>
    </source>
</evidence>
<feature type="compositionally biased region" description="Basic and acidic residues" evidence="1">
    <location>
        <begin position="11"/>
        <end position="49"/>
    </location>
</feature>
<reference evidence="2 3" key="1">
    <citation type="submission" date="2024-06" db="EMBL/GenBank/DDBJ databases">
        <title>A chromosome-level genome assembly of beet webworm, Loxostege sticticalis.</title>
        <authorList>
            <person name="Zhang Y."/>
        </authorList>
    </citation>
    <scope>NUCLEOTIDE SEQUENCE [LARGE SCALE GENOMIC DNA]</scope>
    <source>
        <strain evidence="2">AQ028</strain>
        <tissue evidence="2">Male pupae</tissue>
    </source>
</reference>
<gene>
    <name evidence="2" type="ORF">ABMA28_011687</name>
</gene>
<dbReference type="InterPro" id="IPR005312">
    <property type="entry name" value="DUF1759"/>
</dbReference>
<accession>A0ABD0TK91</accession>
<dbReference type="AlphaFoldDB" id="A0ABD0TK91"/>
<evidence type="ECO:0000313" key="2">
    <source>
        <dbReference type="EMBL" id="KAL0849729.1"/>
    </source>
</evidence>